<accession>A0A1L7WZI7</accession>
<organism evidence="2 3">
    <name type="scientific">Phialocephala subalpina</name>
    <dbReference type="NCBI Taxonomy" id="576137"/>
    <lineage>
        <taxon>Eukaryota</taxon>
        <taxon>Fungi</taxon>
        <taxon>Dikarya</taxon>
        <taxon>Ascomycota</taxon>
        <taxon>Pezizomycotina</taxon>
        <taxon>Leotiomycetes</taxon>
        <taxon>Helotiales</taxon>
        <taxon>Mollisiaceae</taxon>
        <taxon>Phialocephala</taxon>
        <taxon>Phialocephala fortinii species complex</taxon>
    </lineage>
</organism>
<keyword evidence="3" id="KW-1185">Reference proteome</keyword>
<gene>
    <name evidence="2" type="ORF">PAC_08062</name>
</gene>
<proteinExistence type="predicted"/>
<dbReference type="AlphaFoldDB" id="A0A1L7WZI7"/>
<keyword evidence="2" id="KW-0808">Transferase</keyword>
<dbReference type="STRING" id="576137.A0A1L7WZI7"/>
<dbReference type="CDD" id="cd02440">
    <property type="entry name" value="AdoMet_MTases"/>
    <property type="match status" value="1"/>
</dbReference>
<dbReference type="EMBL" id="FJOG01000011">
    <property type="protein sequence ID" value="CZR58171.1"/>
    <property type="molecule type" value="Genomic_DNA"/>
</dbReference>
<name>A0A1L7WZI7_9HELO</name>
<reference evidence="2 3" key="1">
    <citation type="submission" date="2016-03" db="EMBL/GenBank/DDBJ databases">
        <authorList>
            <person name="Ploux O."/>
        </authorList>
    </citation>
    <scope>NUCLEOTIDE SEQUENCE [LARGE SCALE GENOMIC DNA]</scope>
    <source>
        <strain evidence="2 3">UAMH 11012</strain>
    </source>
</reference>
<sequence length="359" mass="40401">MAEQKQPLPPMPHTSANVGNDVDDFDMDSADSAMNVETDFIDDGYSAEELNDGSMSLTPSVYDHAFENGRRYHRFREGTYAFPNDPSEQEREDMKHAMVVNVCEGKLHFAPIGQHPQNIIDLGTGTGIWCMEMGDRYPSASILGIDLSPIQPVWVPPNVRFMVDDAESSWLEPENFYDFVHGRHITPAIKDFPVLLRRAYSHIKPGGFLEFQEMEPFPYSDDPSLTPSSPLLKYYTFIHQGLRNLGVDLQRGRDEAANLSLHGFINTHHEVLKIPIGTWSESNSLKTAGRYAQVGIMDGLQAMAFGPLCRGLGWSKEDVEKLCEEVRISFSQDTGVKAYMKLHIFWGQKPPDADQMDPS</sequence>
<dbReference type="Gene3D" id="3.40.50.150">
    <property type="entry name" value="Vaccinia Virus protein VP39"/>
    <property type="match status" value="1"/>
</dbReference>
<dbReference type="OrthoDB" id="2013972at2759"/>
<dbReference type="SUPFAM" id="SSF53335">
    <property type="entry name" value="S-adenosyl-L-methionine-dependent methyltransferases"/>
    <property type="match status" value="1"/>
</dbReference>
<dbReference type="GO" id="GO:0008168">
    <property type="term" value="F:methyltransferase activity"/>
    <property type="evidence" value="ECO:0007669"/>
    <property type="project" value="UniProtKB-KW"/>
</dbReference>
<protein>
    <submittedName>
        <fullName evidence="2">Related to methyltransferase</fullName>
    </submittedName>
</protein>
<keyword evidence="2" id="KW-0489">Methyltransferase</keyword>
<dbReference type="InterPro" id="IPR029063">
    <property type="entry name" value="SAM-dependent_MTases_sf"/>
</dbReference>
<dbReference type="PANTHER" id="PTHR43591:SF10">
    <property type="entry name" value="ABC TRANSMEMBRANE TYPE-1 DOMAIN-CONTAINING PROTEIN-RELATED"/>
    <property type="match status" value="1"/>
</dbReference>
<dbReference type="GO" id="GO:0032259">
    <property type="term" value="P:methylation"/>
    <property type="evidence" value="ECO:0007669"/>
    <property type="project" value="UniProtKB-KW"/>
</dbReference>
<feature type="region of interest" description="Disordered" evidence="1">
    <location>
        <begin position="1"/>
        <end position="28"/>
    </location>
</feature>
<dbReference type="Pfam" id="PF13489">
    <property type="entry name" value="Methyltransf_23"/>
    <property type="match status" value="1"/>
</dbReference>
<dbReference type="Proteomes" id="UP000184330">
    <property type="component" value="Unassembled WGS sequence"/>
</dbReference>
<evidence type="ECO:0000256" key="1">
    <source>
        <dbReference type="SAM" id="MobiDB-lite"/>
    </source>
</evidence>
<dbReference type="PANTHER" id="PTHR43591">
    <property type="entry name" value="METHYLTRANSFERASE"/>
    <property type="match status" value="1"/>
</dbReference>
<evidence type="ECO:0000313" key="2">
    <source>
        <dbReference type="EMBL" id="CZR58171.1"/>
    </source>
</evidence>
<evidence type="ECO:0000313" key="3">
    <source>
        <dbReference type="Proteomes" id="UP000184330"/>
    </source>
</evidence>